<dbReference type="GO" id="GO:0005524">
    <property type="term" value="F:ATP binding"/>
    <property type="evidence" value="ECO:0007669"/>
    <property type="project" value="UniProtKB-UniRule"/>
</dbReference>
<dbReference type="PROSITE" id="PS00108">
    <property type="entry name" value="PROTEIN_KINASE_ST"/>
    <property type="match status" value="1"/>
</dbReference>
<protein>
    <submittedName>
        <fullName evidence="12">Serine/threonine-protein kinase PknB</fullName>
        <ecNumber evidence="12">2.7.11.1</ecNumber>
    </submittedName>
</protein>
<dbReference type="RefSeq" id="WP_147867962.1">
    <property type="nucleotide sequence ID" value="NZ_CP036264.1"/>
</dbReference>
<accession>A0A5B9MFR2</accession>
<dbReference type="PROSITE" id="PS50294">
    <property type="entry name" value="WD_REPEATS_REGION"/>
    <property type="match status" value="1"/>
</dbReference>
<dbReference type="Pfam" id="PF00069">
    <property type="entry name" value="Pkinase"/>
    <property type="match status" value="1"/>
</dbReference>
<gene>
    <name evidence="12" type="primary">pknB_19</name>
    <name evidence="12" type="ORF">Mal15_24870</name>
</gene>
<dbReference type="PROSITE" id="PS50011">
    <property type="entry name" value="PROTEIN_KINASE_DOM"/>
    <property type="match status" value="1"/>
</dbReference>
<keyword evidence="3" id="KW-0677">Repeat</keyword>
<evidence type="ECO:0000256" key="7">
    <source>
        <dbReference type="PROSITE-ProRule" id="PRU00221"/>
    </source>
</evidence>
<dbReference type="InterPro" id="IPR008271">
    <property type="entry name" value="Ser/Thr_kinase_AS"/>
</dbReference>
<dbReference type="Gene3D" id="3.30.200.20">
    <property type="entry name" value="Phosphorylase Kinase, domain 1"/>
    <property type="match status" value="1"/>
</dbReference>
<keyword evidence="5 12" id="KW-0418">Kinase</keyword>
<dbReference type="InterPro" id="IPR015943">
    <property type="entry name" value="WD40/YVTN_repeat-like_dom_sf"/>
</dbReference>
<feature type="coiled-coil region" evidence="9">
    <location>
        <begin position="482"/>
        <end position="523"/>
    </location>
</feature>
<reference evidence="12 13" key="1">
    <citation type="submission" date="2019-02" db="EMBL/GenBank/DDBJ databases">
        <title>Planctomycetal bacteria perform biofilm scaping via a novel small molecule.</title>
        <authorList>
            <person name="Jeske O."/>
            <person name="Boedeker C."/>
            <person name="Wiegand S."/>
            <person name="Breitling P."/>
            <person name="Kallscheuer N."/>
            <person name="Jogler M."/>
            <person name="Rohde M."/>
            <person name="Petersen J."/>
            <person name="Medema M.H."/>
            <person name="Surup F."/>
            <person name="Jogler C."/>
        </authorList>
    </citation>
    <scope>NUCLEOTIDE SEQUENCE [LARGE SCALE GENOMIC DNA]</scope>
    <source>
        <strain evidence="12 13">Mal15</strain>
    </source>
</reference>
<keyword evidence="6 8" id="KW-0067">ATP-binding</keyword>
<evidence type="ECO:0000259" key="11">
    <source>
        <dbReference type="PROSITE" id="PS50011"/>
    </source>
</evidence>
<evidence type="ECO:0000256" key="8">
    <source>
        <dbReference type="PROSITE-ProRule" id="PRU10141"/>
    </source>
</evidence>
<dbReference type="PROSITE" id="PS00107">
    <property type="entry name" value="PROTEIN_KINASE_ATP"/>
    <property type="match status" value="1"/>
</dbReference>
<sequence>MGKSEFEELCDRFEASWRDGHPLPIESLLAELKTGDRVQLLRSLLDIELEYRFKSHQPPSTVEYEARFSDQQEVVAKAFTSVRKRLRSSTFDELPETAFASKDIANSKEIELLTRVGPYKILQPLGRGGMGQVFLAEQTEPVIRRVAVKVINTDTPTKEILARFEAERQALAMMEHQHIAKVFDAGVTNTGRPYFVMEWVKGVPISEHCDKNKLSPEDRLELFVQTCRAIQHAHAKGIVHRDIKPSNVLVTLDDGKPTVKVIDFGLAKAMHAATRLTDRTLFTQHGQIVGTLAYMSPEQAELSSLDIDTRTDVYSLGVVLYELLTGSTPITADEIRCNAFDRILALIREADPPRPSIRLSDSGDALTGISQQRRTDPRRLTVILKGDLDWIALKALEKDRNRRYDTAAALADDVQRFLKNEAIEARPPSFKYQLQKSFRKHRVRYLAASTMLCLLLAGLAGTGTMWHLARENYRQAKANERRAIEQGNRADAEAEQKRLEANRANENEELAKAEAAAAKFQLANARWDAGRAGEARRVLHQIPAEYRDNFEWHYCNRRFRGSEVSLYGHTSPVLSACYSPNGERIVSGSRNELIIWDAITGKSLIRREGASVSVSCSPDGRRIASISGDGVISIWNLNSSDGERF</sequence>
<dbReference type="Gene3D" id="1.10.510.10">
    <property type="entry name" value="Transferase(Phosphotransferase) domain 1"/>
    <property type="match status" value="1"/>
</dbReference>
<dbReference type="PROSITE" id="PS50082">
    <property type="entry name" value="WD_REPEATS_2"/>
    <property type="match status" value="1"/>
</dbReference>
<dbReference type="KEGG" id="smam:Mal15_24870"/>
<keyword evidence="10" id="KW-0812">Transmembrane</keyword>
<keyword evidence="10" id="KW-1133">Transmembrane helix</keyword>
<feature type="binding site" evidence="8">
    <location>
        <position position="149"/>
    </location>
    <ligand>
        <name>ATP</name>
        <dbReference type="ChEBI" id="CHEBI:30616"/>
    </ligand>
</feature>
<name>A0A5B9MFR2_9BACT</name>
<evidence type="ECO:0000256" key="9">
    <source>
        <dbReference type="SAM" id="Coils"/>
    </source>
</evidence>
<organism evidence="12 13">
    <name type="scientific">Stieleria maiorica</name>
    <dbReference type="NCBI Taxonomy" id="2795974"/>
    <lineage>
        <taxon>Bacteria</taxon>
        <taxon>Pseudomonadati</taxon>
        <taxon>Planctomycetota</taxon>
        <taxon>Planctomycetia</taxon>
        <taxon>Pirellulales</taxon>
        <taxon>Pirellulaceae</taxon>
        <taxon>Stieleria</taxon>
    </lineage>
</organism>
<dbReference type="PANTHER" id="PTHR43289:SF6">
    <property type="entry name" value="SERINE_THREONINE-PROTEIN KINASE NEKL-3"/>
    <property type="match status" value="1"/>
</dbReference>
<evidence type="ECO:0000256" key="4">
    <source>
        <dbReference type="ARBA" id="ARBA00022741"/>
    </source>
</evidence>
<dbReference type="InterPro" id="IPR001680">
    <property type="entry name" value="WD40_rpt"/>
</dbReference>
<dbReference type="CDD" id="cd14014">
    <property type="entry name" value="STKc_PknB_like"/>
    <property type="match status" value="1"/>
</dbReference>
<dbReference type="PROSITE" id="PS00678">
    <property type="entry name" value="WD_REPEATS_1"/>
    <property type="match status" value="1"/>
</dbReference>
<dbReference type="AlphaFoldDB" id="A0A5B9MFR2"/>
<dbReference type="GO" id="GO:0004674">
    <property type="term" value="F:protein serine/threonine kinase activity"/>
    <property type="evidence" value="ECO:0007669"/>
    <property type="project" value="UniProtKB-EC"/>
</dbReference>
<keyword evidence="4 8" id="KW-0547">Nucleotide-binding</keyword>
<keyword evidence="9" id="KW-0175">Coiled coil</keyword>
<evidence type="ECO:0000256" key="2">
    <source>
        <dbReference type="ARBA" id="ARBA00022679"/>
    </source>
</evidence>
<dbReference type="EC" id="2.7.11.1" evidence="12"/>
<dbReference type="SUPFAM" id="SSF50978">
    <property type="entry name" value="WD40 repeat-like"/>
    <property type="match status" value="1"/>
</dbReference>
<dbReference type="Gene3D" id="2.130.10.10">
    <property type="entry name" value="YVTN repeat-like/Quinoprotein amine dehydrogenase"/>
    <property type="match status" value="1"/>
</dbReference>
<evidence type="ECO:0000256" key="3">
    <source>
        <dbReference type="ARBA" id="ARBA00022737"/>
    </source>
</evidence>
<keyword evidence="1 7" id="KW-0853">WD repeat</keyword>
<dbReference type="InterPro" id="IPR017441">
    <property type="entry name" value="Protein_kinase_ATP_BS"/>
</dbReference>
<dbReference type="InterPro" id="IPR011009">
    <property type="entry name" value="Kinase-like_dom_sf"/>
</dbReference>
<dbReference type="SUPFAM" id="SSF56112">
    <property type="entry name" value="Protein kinase-like (PK-like)"/>
    <property type="match status" value="1"/>
</dbReference>
<dbReference type="EMBL" id="CP036264">
    <property type="protein sequence ID" value="QEF98435.1"/>
    <property type="molecule type" value="Genomic_DNA"/>
</dbReference>
<keyword evidence="13" id="KW-1185">Reference proteome</keyword>
<keyword evidence="2 12" id="KW-0808">Transferase</keyword>
<feature type="transmembrane region" description="Helical" evidence="10">
    <location>
        <begin position="445"/>
        <end position="469"/>
    </location>
</feature>
<feature type="repeat" description="WD" evidence="7">
    <location>
        <begin position="604"/>
        <end position="645"/>
    </location>
</feature>
<dbReference type="SMART" id="SM00320">
    <property type="entry name" value="WD40"/>
    <property type="match status" value="2"/>
</dbReference>
<keyword evidence="10" id="KW-0472">Membrane</keyword>
<feature type="domain" description="Protein kinase" evidence="11">
    <location>
        <begin position="119"/>
        <end position="418"/>
    </location>
</feature>
<evidence type="ECO:0000256" key="6">
    <source>
        <dbReference type="ARBA" id="ARBA00022840"/>
    </source>
</evidence>
<dbReference type="Pfam" id="PF00400">
    <property type="entry name" value="WD40"/>
    <property type="match status" value="2"/>
</dbReference>
<dbReference type="InterPro" id="IPR000719">
    <property type="entry name" value="Prot_kinase_dom"/>
</dbReference>
<dbReference type="SMART" id="SM00220">
    <property type="entry name" value="S_TKc"/>
    <property type="match status" value="1"/>
</dbReference>
<evidence type="ECO:0000256" key="10">
    <source>
        <dbReference type="SAM" id="Phobius"/>
    </source>
</evidence>
<evidence type="ECO:0000313" key="12">
    <source>
        <dbReference type="EMBL" id="QEF98435.1"/>
    </source>
</evidence>
<dbReference type="InterPro" id="IPR019775">
    <property type="entry name" value="WD40_repeat_CS"/>
</dbReference>
<proteinExistence type="predicted"/>
<evidence type="ECO:0000256" key="1">
    <source>
        <dbReference type="ARBA" id="ARBA00022574"/>
    </source>
</evidence>
<evidence type="ECO:0000256" key="5">
    <source>
        <dbReference type="ARBA" id="ARBA00022777"/>
    </source>
</evidence>
<evidence type="ECO:0000313" key="13">
    <source>
        <dbReference type="Proteomes" id="UP000321353"/>
    </source>
</evidence>
<dbReference type="InterPro" id="IPR036322">
    <property type="entry name" value="WD40_repeat_dom_sf"/>
</dbReference>
<dbReference type="Proteomes" id="UP000321353">
    <property type="component" value="Chromosome"/>
</dbReference>
<dbReference type="PANTHER" id="PTHR43289">
    <property type="entry name" value="MITOGEN-ACTIVATED PROTEIN KINASE KINASE KINASE 20-RELATED"/>
    <property type="match status" value="1"/>
</dbReference>